<feature type="transmembrane region" description="Helical" evidence="2">
    <location>
        <begin position="21"/>
        <end position="42"/>
    </location>
</feature>
<name>A0A1Z5SWQ5_HORWE</name>
<keyword evidence="4" id="KW-1185">Reference proteome</keyword>
<evidence type="ECO:0000256" key="1">
    <source>
        <dbReference type="SAM" id="Coils"/>
    </source>
</evidence>
<evidence type="ECO:0000313" key="4">
    <source>
        <dbReference type="Proteomes" id="UP000194280"/>
    </source>
</evidence>
<organism evidence="3 4">
    <name type="scientific">Hortaea werneckii EXF-2000</name>
    <dbReference type="NCBI Taxonomy" id="1157616"/>
    <lineage>
        <taxon>Eukaryota</taxon>
        <taxon>Fungi</taxon>
        <taxon>Dikarya</taxon>
        <taxon>Ascomycota</taxon>
        <taxon>Pezizomycotina</taxon>
        <taxon>Dothideomycetes</taxon>
        <taxon>Dothideomycetidae</taxon>
        <taxon>Mycosphaerellales</taxon>
        <taxon>Teratosphaeriaceae</taxon>
        <taxon>Hortaea</taxon>
    </lineage>
</organism>
<dbReference type="PANTHER" id="PTHR41390">
    <property type="entry name" value="CHROMOSOME 7, WHOLE GENOME SHOTGUN SEQUENCE"/>
    <property type="match status" value="1"/>
</dbReference>
<feature type="transmembrane region" description="Helical" evidence="2">
    <location>
        <begin position="48"/>
        <end position="68"/>
    </location>
</feature>
<reference evidence="3 4" key="1">
    <citation type="submission" date="2017-01" db="EMBL/GenBank/DDBJ databases">
        <title>The recent genome duplication of the halophilic yeast Hortaea werneckii: insights from long-read sequencing.</title>
        <authorList>
            <person name="Sinha S."/>
            <person name="Flibotte S."/>
            <person name="Neira M."/>
            <person name="Lenassi M."/>
            <person name="Gostincar C."/>
            <person name="Stajich J.E."/>
            <person name="Nislow C.E."/>
        </authorList>
    </citation>
    <scope>NUCLEOTIDE SEQUENCE [LARGE SCALE GENOMIC DNA]</scope>
    <source>
        <strain evidence="3 4">EXF-2000</strain>
    </source>
</reference>
<dbReference type="AlphaFoldDB" id="A0A1Z5SWQ5"/>
<dbReference type="STRING" id="1157616.A0A1Z5SWQ5"/>
<dbReference type="PANTHER" id="PTHR41390:SF1">
    <property type="entry name" value="NADH-UBIQUINONE OXIDOREDUCTASE 213 KDA SUBUNIT"/>
    <property type="match status" value="1"/>
</dbReference>
<dbReference type="Proteomes" id="UP000194280">
    <property type="component" value="Unassembled WGS sequence"/>
</dbReference>
<dbReference type="EMBL" id="MUNK01000210">
    <property type="protein sequence ID" value="OTA25243.1"/>
    <property type="molecule type" value="Genomic_DNA"/>
</dbReference>
<evidence type="ECO:0000256" key="2">
    <source>
        <dbReference type="SAM" id="Phobius"/>
    </source>
</evidence>
<keyword evidence="2" id="KW-1133">Transmembrane helix</keyword>
<accession>A0A1Z5SWQ5</accession>
<evidence type="ECO:0000313" key="3">
    <source>
        <dbReference type="EMBL" id="OTA25243.1"/>
    </source>
</evidence>
<comment type="caution">
    <text evidence="3">The sequence shown here is derived from an EMBL/GenBank/DDBJ whole genome shotgun (WGS) entry which is preliminary data.</text>
</comment>
<feature type="coiled-coil region" evidence="1">
    <location>
        <begin position="176"/>
        <end position="203"/>
    </location>
</feature>
<keyword evidence="2" id="KW-0472">Membrane</keyword>
<keyword evidence="1" id="KW-0175">Coiled coil</keyword>
<gene>
    <name evidence="3" type="ORF">BTJ68_11764</name>
</gene>
<proteinExistence type="predicted"/>
<sequence length="217" mass="23166">MAGQQRTANGDDPVVAVIEPALKVGAACGTAGFLFGGTVGILKGSTPFLFATASGLQTFALGSSFWTCRSTFIRTRRDPSALTTSELYQASGISGAVSGGLVALVTRGRRNVIPATLMWGLNGLVGQATYNAMYAKPAVVVEGPKETFWERMAKKSWTPIKYVTNEEYAEMLREKMLKIDVEIAVLDDKIAELKKQQVQEEAAVASAPQTVNSDANP</sequence>
<dbReference type="OrthoDB" id="5565730at2759"/>
<dbReference type="InParanoid" id="A0A1Z5SWQ5"/>
<protein>
    <submittedName>
        <fullName evidence="3">Uncharacterized protein</fullName>
    </submittedName>
</protein>
<keyword evidence="2" id="KW-0812">Transmembrane</keyword>
<dbReference type="VEuPathDB" id="FungiDB:BTJ68_11764"/>